<dbReference type="Pfam" id="PF00355">
    <property type="entry name" value="Rieske"/>
    <property type="match status" value="1"/>
</dbReference>
<feature type="domain" description="Rieske" evidence="6">
    <location>
        <begin position="11"/>
        <end position="115"/>
    </location>
</feature>
<dbReference type="AlphaFoldDB" id="A0AAJ1BXY7"/>
<evidence type="ECO:0000256" key="4">
    <source>
        <dbReference type="ARBA" id="ARBA00023004"/>
    </source>
</evidence>
<dbReference type="InterPro" id="IPR036922">
    <property type="entry name" value="Rieske_2Fe-2S_sf"/>
</dbReference>
<dbReference type="PANTHER" id="PTHR21266:SF60">
    <property type="entry name" value="3-KETOSTEROID-9-ALPHA-MONOOXYGENASE, OXYGENASE COMPONENT"/>
    <property type="match status" value="1"/>
</dbReference>
<accession>A0AAJ1BXY7</accession>
<keyword evidence="5" id="KW-0411">Iron-sulfur</keyword>
<evidence type="ECO:0000256" key="2">
    <source>
        <dbReference type="ARBA" id="ARBA00022723"/>
    </source>
</evidence>
<dbReference type="PROSITE" id="PS51296">
    <property type="entry name" value="RIESKE"/>
    <property type="match status" value="1"/>
</dbReference>
<dbReference type="CDD" id="cd03469">
    <property type="entry name" value="Rieske_RO_Alpha_N"/>
    <property type="match status" value="1"/>
</dbReference>
<evidence type="ECO:0000256" key="3">
    <source>
        <dbReference type="ARBA" id="ARBA00023002"/>
    </source>
</evidence>
<protein>
    <submittedName>
        <fullName evidence="7">Rieske (2Fe-2S) protein</fullName>
    </submittedName>
</protein>
<dbReference type="PROSITE" id="PS00570">
    <property type="entry name" value="RING_HYDROXYL_ALPHA"/>
    <property type="match status" value="1"/>
</dbReference>
<evidence type="ECO:0000256" key="1">
    <source>
        <dbReference type="ARBA" id="ARBA00022714"/>
    </source>
</evidence>
<sequence>MTKETARETDWVPVALSASIVSGTSAGAVINGAEIVVWRDSKGAAHVWEDRCPHRGMRMSFGFVRGDHIACLYHGWAYDTAGQCQHIPAHPDLEVPKTIKIPTYAVEENSGLIWTALAADADVAGVPDLGVVVPVRSLYADCSLEHALAVLGKAELPEAGSAPTPASLEKLTANCWALTSGATRLFVAAQTVGAMKTALHILIDDANGKAAALRAPVARWAEALRGTLETSAPGALMAEVA</sequence>
<reference evidence="7" key="1">
    <citation type="submission" date="2022-06" db="EMBL/GenBank/DDBJ databases">
        <authorList>
            <person name="Sun Q."/>
        </authorList>
    </citation>
    <scope>NUCLEOTIDE SEQUENCE</scope>
    <source>
        <strain evidence="7">S101</strain>
    </source>
</reference>
<dbReference type="GO" id="GO:0005506">
    <property type="term" value="F:iron ion binding"/>
    <property type="evidence" value="ECO:0007669"/>
    <property type="project" value="InterPro"/>
</dbReference>
<dbReference type="Proteomes" id="UP001155380">
    <property type="component" value="Unassembled WGS sequence"/>
</dbReference>
<name>A0AAJ1BXY7_9HYPH</name>
<proteinExistence type="predicted"/>
<evidence type="ECO:0000313" key="8">
    <source>
        <dbReference type="Proteomes" id="UP001155380"/>
    </source>
</evidence>
<comment type="caution">
    <text evidence="7">The sequence shown here is derived from an EMBL/GenBank/DDBJ whole genome shotgun (WGS) entry which is preliminary data.</text>
</comment>
<dbReference type="GO" id="GO:0016491">
    <property type="term" value="F:oxidoreductase activity"/>
    <property type="evidence" value="ECO:0007669"/>
    <property type="project" value="UniProtKB-KW"/>
</dbReference>
<dbReference type="InterPro" id="IPR015881">
    <property type="entry name" value="ARHD_Rieske_2Fe_2S"/>
</dbReference>
<dbReference type="EMBL" id="JAMXLX010000005">
    <property type="protein sequence ID" value="MCO5958284.1"/>
    <property type="molecule type" value="Genomic_DNA"/>
</dbReference>
<dbReference type="SUPFAM" id="SSF50022">
    <property type="entry name" value="ISP domain"/>
    <property type="match status" value="1"/>
</dbReference>
<keyword evidence="3" id="KW-0560">Oxidoreductase</keyword>
<evidence type="ECO:0000256" key="5">
    <source>
        <dbReference type="ARBA" id="ARBA00023014"/>
    </source>
</evidence>
<keyword evidence="4" id="KW-0408">Iron</keyword>
<dbReference type="InterPro" id="IPR050584">
    <property type="entry name" value="Cholesterol_7-desaturase"/>
</dbReference>
<keyword evidence="2" id="KW-0479">Metal-binding</keyword>
<evidence type="ECO:0000259" key="6">
    <source>
        <dbReference type="PROSITE" id="PS51296"/>
    </source>
</evidence>
<organism evidence="7 8">
    <name type="scientific">Ciceribacter sichuanensis</name>
    <dbReference type="NCBI Taxonomy" id="2949647"/>
    <lineage>
        <taxon>Bacteria</taxon>
        <taxon>Pseudomonadati</taxon>
        <taxon>Pseudomonadota</taxon>
        <taxon>Alphaproteobacteria</taxon>
        <taxon>Hyphomicrobiales</taxon>
        <taxon>Rhizobiaceae</taxon>
        <taxon>Ciceribacter</taxon>
    </lineage>
</organism>
<evidence type="ECO:0000313" key="7">
    <source>
        <dbReference type="EMBL" id="MCO5958284.1"/>
    </source>
</evidence>
<dbReference type="GO" id="GO:0051537">
    <property type="term" value="F:2 iron, 2 sulfur cluster binding"/>
    <property type="evidence" value="ECO:0007669"/>
    <property type="project" value="UniProtKB-KW"/>
</dbReference>
<keyword evidence="1" id="KW-0001">2Fe-2S</keyword>
<dbReference type="PANTHER" id="PTHR21266">
    <property type="entry name" value="IRON-SULFUR DOMAIN CONTAINING PROTEIN"/>
    <property type="match status" value="1"/>
</dbReference>
<dbReference type="Gene3D" id="2.102.10.10">
    <property type="entry name" value="Rieske [2Fe-2S] iron-sulphur domain"/>
    <property type="match status" value="1"/>
</dbReference>
<dbReference type="RefSeq" id="WP_250915252.1">
    <property type="nucleotide sequence ID" value="NZ_JAMXLX010000005.1"/>
</dbReference>
<dbReference type="InterPro" id="IPR017941">
    <property type="entry name" value="Rieske_2Fe-2S"/>
</dbReference>
<gene>
    <name evidence="7" type="ORF">NBH21_16025</name>
</gene>